<dbReference type="EMBL" id="CP141881">
    <property type="protein sequence ID" value="WRT63599.1"/>
    <property type="molecule type" value="Genomic_DNA"/>
</dbReference>
<feature type="domain" description="Protein CPL1-like" evidence="2">
    <location>
        <begin position="217"/>
        <end position="280"/>
    </location>
</feature>
<keyword evidence="4" id="KW-1185">Reference proteome</keyword>
<organism evidence="3 4">
    <name type="scientific">Kwoniella shivajii</name>
    <dbReference type="NCBI Taxonomy" id="564305"/>
    <lineage>
        <taxon>Eukaryota</taxon>
        <taxon>Fungi</taxon>
        <taxon>Dikarya</taxon>
        <taxon>Basidiomycota</taxon>
        <taxon>Agaricomycotina</taxon>
        <taxon>Tremellomycetes</taxon>
        <taxon>Tremellales</taxon>
        <taxon>Cryptococcaceae</taxon>
        <taxon>Kwoniella</taxon>
    </lineage>
</organism>
<evidence type="ECO:0000259" key="2">
    <source>
        <dbReference type="Pfam" id="PF21671"/>
    </source>
</evidence>
<dbReference type="PANTHER" id="PTHR35192:SF2">
    <property type="entry name" value="APPLE DOMAIN-CONTAINING PROTEIN"/>
    <property type="match status" value="1"/>
</dbReference>
<dbReference type="InterPro" id="IPR038955">
    <property type="entry name" value="PriA/CPL1_fungi"/>
</dbReference>
<protein>
    <recommendedName>
        <fullName evidence="2">Protein CPL1-like domain-containing protein</fullName>
    </recommendedName>
</protein>
<dbReference type="RefSeq" id="XP_062788339.1">
    <property type="nucleotide sequence ID" value="XM_062932288.1"/>
</dbReference>
<keyword evidence="1" id="KW-0732">Signal</keyword>
<gene>
    <name evidence="3" type="ORF">IL334_000522</name>
</gene>
<dbReference type="Proteomes" id="UP001329825">
    <property type="component" value="Chromosome 1"/>
</dbReference>
<name>A0ABZ1CQD5_9TREE</name>
<evidence type="ECO:0000313" key="4">
    <source>
        <dbReference type="Proteomes" id="UP001329825"/>
    </source>
</evidence>
<dbReference type="Pfam" id="PF21671">
    <property type="entry name" value="CPL1-like"/>
    <property type="match status" value="1"/>
</dbReference>
<evidence type="ECO:0000256" key="1">
    <source>
        <dbReference type="SAM" id="SignalP"/>
    </source>
</evidence>
<reference evidence="3 4" key="1">
    <citation type="submission" date="2024-01" db="EMBL/GenBank/DDBJ databases">
        <title>Comparative genomics of Cryptococcus and Kwoniella reveals pathogenesis evolution and contrasting modes of karyotype evolution via chromosome fusion or intercentromeric recombination.</title>
        <authorList>
            <person name="Coelho M.A."/>
            <person name="David-Palma M."/>
            <person name="Shea T."/>
            <person name="Bowers K."/>
            <person name="McGinley-Smith S."/>
            <person name="Mohammad A.W."/>
            <person name="Gnirke A."/>
            <person name="Yurkov A.M."/>
            <person name="Nowrousian M."/>
            <person name="Sun S."/>
            <person name="Cuomo C.A."/>
            <person name="Heitman J."/>
        </authorList>
    </citation>
    <scope>NUCLEOTIDE SEQUENCE [LARGE SCALE GENOMIC DNA]</scope>
    <source>
        <strain evidence="3">CBS 11374</strain>
    </source>
</reference>
<feature type="signal peptide" evidence="1">
    <location>
        <begin position="1"/>
        <end position="20"/>
    </location>
</feature>
<dbReference type="InterPro" id="IPR048661">
    <property type="entry name" value="CPL1-like"/>
</dbReference>
<feature type="chain" id="PRO_5045781119" description="Protein CPL1-like domain-containing protein" evidence="1">
    <location>
        <begin position="21"/>
        <end position="305"/>
    </location>
</feature>
<dbReference type="GeneID" id="87952653"/>
<proteinExistence type="predicted"/>
<evidence type="ECO:0000313" key="3">
    <source>
        <dbReference type="EMBL" id="WRT63599.1"/>
    </source>
</evidence>
<dbReference type="PANTHER" id="PTHR35192">
    <property type="entry name" value="PROTEIN, PUTATIVE-RELATED"/>
    <property type="match status" value="1"/>
</dbReference>
<accession>A0ABZ1CQD5</accession>
<sequence>MLPWVLPVVLFALSTKIVRADNAFAGCFSILPSATTQVTGTYASASDCDTACPNNKHSFYQKSSQNCYCTDKYPSEQYFQSGTADSCGDPTYYDARITHTSFVWRPTCYSTAPSGITFSTLTGPDTCLKNCGSSLGATFYVSSANGNYQCGCGEPTSFGTTAACGPGTYFYYYHTAAQASQGLSRKRRLEEERRRKIPQYCPSGFSACLVNGVQGAYECIDSNTELEACGGCLHGTIDGNNSTVGQDCTTMGAALGATTCYNGRCEAYKCKYGYSLVNQQCVLRSTSSKIAKPKMNTKKHHKDHL</sequence>